<keyword evidence="1" id="KW-0472">Membrane</keyword>
<organism evidence="2 3">
    <name type="scientific">Lactococcus lactis subsp. cremoris</name>
    <name type="common">Streptococcus cremoris</name>
    <dbReference type="NCBI Taxonomy" id="1359"/>
    <lineage>
        <taxon>Bacteria</taxon>
        <taxon>Bacillati</taxon>
        <taxon>Bacillota</taxon>
        <taxon>Bacilli</taxon>
        <taxon>Lactobacillales</taxon>
        <taxon>Streptococcaceae</taxon>
        <taxon>Lactococcus</taxon>
    </lineage>
</organism>
<dbReference type="Proteomes" id="UP000192161">
    <property type="component" value="Chromosome"/>
</dbReference>
<keyword evidence="2" id="KW-0378">Hydrolase</keyword>
<dbReference type="SUPFAM" id="SSF53474">
    <property type="entry name" value="alpha/beta-Hydrolases"/>
    <property type="match status" value="1"/>
</dbReference>
<reference evidence="2 3" key="1">
    <citation type="journal article" date="2017" name="BMC Genomics">
        <title>Comparative and functional genomics of the Lactococcus lactis taxon; insights into evolution and niche adaptation.</title>
        <authorList>
            <person name="Kelleher P."/>
            <person name="Bottacini F."/>
            <person name="Mahony J."/>
            <person name="Kilcawley K.N."/>
            <person name="van Sinderen D."/>
        </authorList>
    </citation>
    <scope>NUCLEOTIDE SEQUENCE [LARGE SCALE GENOMIC DNA]</scope>
    <source>
        <strain evidence="2 3">JM3</strain>
    </source>
</reference>
<accession>A0AA34TGR8</accession>
<keyword evidence="1" id="KW-0812">Transmembrane</keyword>
<dbReference type="Pfam" id="PF06028">
    <property type="entry name" value="DUF915"/>
    <property type="match status" value="1"/>
</dbReference>
<name>A0AA34TGR8_LACLC</name>
<feature type="transmembrane region" description="Helical" evidence="1">
    <location>
        <begin position="12"/>
        <end position="32"/>
    </location>
</feature>
<dbReference type="EMBL" id="CP015901">
    <property type="protein sequence ID" value="ARE22249.1"/>
    <property type="molecule type" value="Genomic_DNA"/>
</dbReference>
<evidence type="ECO:0000256" key="1">
    <source>
        <dbReference type="SAM" id="Phobius"/>
    </source>
</evidence>
<gene>
    <name evidence="2" type="ORF">LLJM3_0023</name>
</gene>
<evidence type="ECO:0000313" key="2">
    <source>
        <dbReference type="EMBL" id="ARE22249.1"/>
    </source>
</evidence>
<dbReference type="InterPro" id="IPR029058">
    <property type="entry name" value="AB_hydrolase_fold"/>
</dbReference>
<dbReference type="RefSeq" id="WP_011675102.1">
    <property type="nucleotide sequence ID" value="NZ_CP015901.2"/>
</dbReference>
<dbReference type="GO" id="GO:0016787">
    <property type="term" value="F:hydrolase activity"/>
    <property type="evidence" value="ECO:0007669"/>
    <property type="project" value="UniProtKB-KW"/>
</dbReference>
<keyword evidence="1" id="KW-1133">Transmembrane helix</keyword>
<protein>
    <submittedName>
        <fullName evidence="2">Alpha/beta hydrolase</fullName>
    </submittedName>
</protein>
<dbReference type="Gene3D" id="3.40.50.1820">
    <property type="entry name" value="alpha/beta hydrolase"/>
    <property type="match status" value="1"/>
</dbReference>
<proteinExistence type="predicted"/>
<dbReference type="InterPro" id="IPR010315">
    <property type="entry name" value="DUF915_hydro-like"/>
</dbReference>
<dbReference type="AlphaFoldDB" id="A0AA34TGR8"/>
<evidence type="ECO:0000313" key="3">
    <source>
        <dbReference type="Proteomes" id="UP000192161"/>
    </source>
</evidence>
<sequence>MNRGRKNKTQKLIIITMILVLVLSLILSYGSIKYKSEQKTAQNQVPFILIPGTGANGDRFDSFMNKLMKKVGKRDVLKINVKTDGTTQYTSSLTKKSNNPFIVISFSDSSEKGVDKQAEWTEIAMKKAHQLYSFKAYNALGHSNGGLVWTIFLEKEAQKPTSQMKNLITLGTPYNYLDPKANPYPDRASLTETDMLKRMVNKREKIPHNLKMISIAGNYKDNSDGVVPLTSSLSSSKIYKKEIDSYSEKIVSGSNAQHDQLTENQEIIDYIVHKFY</sequence>